<feature type="non-terminal residue" evidence="4">
    <location>
        <position position="1"/>
    </location>
</feature>
<protein>
    <submittedName>
        <fullName evidence="4">TLX1 protein</fullName>
    </submittedName>
</protein>
<dbReference type="InterPro" id="IPR042247">
    <property type="entry name" value="TLX1/2/3"/>
</dbReference>
<evidence type="ECO:0000313" key="4">
    <source>
        <dbReference type="EMBL" id="NXW51945.1"/>
    </source>
</evidence>
<dbReference type="GO" id="GO:0048513">
    <property type="term" value="P:animal organ development"/>
    <property type="evidence" value="ECO:0007669"/>
    <property type="project" value="TreeGrafter"/>
</dbReference>
<feature type="region of interest" description="Disordered" evidence="3">
    <location>
        <begin position="126"/>
        <end position="145"/>
    </location>
</feature>
<dbReference type="AlphaFoldDB" id="A0A7L4CP94"/>
<proteinExistence type="predicted"/>
<evidence type="ECO:0000313" key="5">
    <source>
        <dbReference type="Proteomes" id="UP000551823"/>
    </source>
</evidence>
<dbReference type="GO" id="GO:0000981">
    <property type="term" value="F:DNA-binding transcription factor activity, RNA polymerase II-specific"/>
    <property type="evidence" value="ECO:0007669"/>
    <property type="project" value="TreeGrafter"/>
</dbReference>
<reference evidence="4 5" key="1">
    <citation type="submission" date="2019-09" db="EMBL/GenBank/DDBJ databases">
        <title>Bird 10,000 Genomes (B10K) Project - Family phase.</title>
        <authorList>
            <person name="Zhang G."/>
        </authorList>
    </citation>
    <scope>NUCLEOTIDE SEQUENCE [LARGE SCALE GENOMIC DNA]</scope>
    <source>
        <strain evidence="4">B10K-DU-005-01</strain>
    </source>
</reference>
<evidence type="ECO:0000256" key="1">
    <source>
        <dbReference type="ARBA" id="ARBA00004123"/>
    </source>
</evidence>
<evidence type="ECO:0000256" key="2">
    <source>
        <dbReference type="ARBA" id="ARBA00022473"/>
    </source>
</evidence>
<organism evidence="4 5">
    <name type="scientific">Nyctiprogne leucopyga</name>
    <dbReference type="NCBI Taxonomy" id="382315"/>
    <lineage>
        <taxon>Eukaryota</taxon>
        <taxon>Metazoa</taxon>
        <taxon>Chordata</taxon>
        <taxon>Craniata</taxon>
        <taxon>Vertebrata</taxon>
        <taxon>Euteleostomi</taxon>
        <taxon>Archelosauria</taxon>
        <taxon>Archosauria</taxon>
        <taxon>Dinosauria</taxon>
        <taxon>Saurischia</taxon>
        <taxon>Theropoda</taxon>
        <taxon>Coelurosauria</taxon>
        <taxon>Aves</taxon>
        <taxon>Neognathae</taxon>
        <taxon>Neoaves</taxon>
        <taxon>Strisores</taxon>
        <taxon>Caprimulgiformes</taxon>
        <taxon>Caprimulgidae</taxon>
        <taxon>Chordeilinae</taxon>
        <taxon>Nyctiprogne</taxon>
    </lineage>
</organism>
<name>A0A7L4CP94_9AVES</name>
<comment type="subcellular location">
    <subcellularLocation>
        <location evidence="1">Nucleus</location>
    </subcellularLocation>
</comment>
<dbReference type="GO" id="GO:0000978">
    <property type="term" value="F:RNA polymerase II cis-regulatory region sequence-specific DNA binding"/>
    <property type="evidence" value="ECO:0007669"/>
    <property type="project" value="TreeGrafter"/>
</dbReference>
<gene>
    <name evidence="4" type="primary">Tlx1_1</name>
    <name evidence="4" type="ORF">NYCLEU_R14297</name>
</gene>
<dbReference type="GO" id="GO:0005634">
    <property type="term" value="C:nucleus"/>
    <property type="evidence" value="ECO:0007669"/>
    <property type="project" value="UniProtKB-SubCell"/>
</dbReference>
<dbReference type="EMBL" id="VZZU01007876">
    <property type="protein sequence ID" value="NXW51945.1"/>
    <property type="molecule type" value="Genomic_DNA"/>
</dbReference>
<feature type="compositionally biased region" description="Low complexity" evidence="3">
    <location>
        <begin position="18"/>
        <end position="30"/>
    </location>
</feature>
<dbReference type="PANTHER" id="PTHR45921:SF3">
    <property type="entry name" value="T-CELL LEUKEMIA HOMEOBOX PROTEIN 2"/>
    <property type="match status" value="1"/>
</dbReference>
<sequence>QGPPPHEPISFGIDQILGGPEPAGPARAAGEPDYGLYGGGFGPACSLGSYNLNMSMNVSVNVTPAPAAPPAGVIRVPAHRPAPPAPPAAAPPPPVPGLSGLTFPWMETTRRIAKDRLSGASVPPTARLHLRHPRPPPPQASWPPARAAAGVLAGGRVRLCGEGLLGALGLLWAASPVAAGTWKEMAATSWWLLGRQTAEEREAERQQANRLMLHLQQEAFQKSLSQPLPQDPLCMHNSSLYALQNLQPWAEDNKVTSVSGV</sequence>
<dbReference type="PANTHER" id="PTHR45921">
    <property type="entry name" value="IP01054P"/>
    <property type="match status" value="1"/>
</dbReference>
<feature type="region of interest" description="Disordered" evidence="3">
    <location>
        <begin position="1"/>
        <end position="30"/>
    </location>
</feature>
<feature type="non-terminal residue" evidence="4">
    <location>
        <position position="261"/>
    </location>
</feature>
<keyword evidence="2" id="KW-0217">Developmental protein</keyword>
<accession>A0A7L4CP94</accession>
<comment type="caution">
    <text evidence="4">The sequence shown here is derived from an EMBL/GenBank/DDBJ whole genome shotgun (WGS) entry which is preliminary data.</text>
</comment>
<evidence type="ECO:0000256" key="3">
    <source>
        <dbReference type="SAM" id="MobiDB-lite"/>
    </source>
</evidence>
<dbReference type="Proteomes" id="UP000551823">
    <property type="component" value="Unassembled WGS sequence"/>
</dbReference>
<keyword evidence="5" id="KW-1185">Reference proteome</keyword>